<dbReference type="SUPFAM" id="SSF53335">
    <property type="entry name" value="S-adenosyl-L-methionine-dependent methyltransferases"/>
    <property type="match status" value="1"/>
</dbReference>
<dbReference type="PANTHER" id="PTHR10631">
    <property type="entry name" value="N 2 ,N 2 -DIMETHYLGUANOSINE TRNA METHYLTRANSFERASE"/>
    <property type="match status" value="1"/>
</dbReference>
<keyword evidence="2 9" id="KW-0489">Methyltransferase</keyword>
<dbReference type="InterPro" id="IPR002905">
    <property type="entry name" value="Trm1"/>
</dbReference>
<keyword evidence="4 9" id="KW-0949">S-adenosyl-L-methionine</keyword>
<dbReference type="AlphaFoldDB" id="A0A6A7C0S8"/>
<dbReference type="NCBIfam" id="TIGR00308">
    <property type="entry name" value="TRM1"/>
    <property type="match status" value="1"/>
</dbReference>
<keyword evidence="6 9" id="KW-0694">RNA-binding</keyword>
<accession>A0A6A7C0S8</accession>
<evidence type="ECO:0000256" key="10">
    <source>
        <dbReference type="SAM" id="MobiDB-lite"/>
    </source>
</evidence>
<dbReference type="GO" id="GO:0005634">
    <property type="term" value="C:nucleus"/>
    <property type="evidence" value="ECO:0007669"/>
    <property type="project" value="TreeGrafter"/>
</dbReference>
<proteinExistence type="inferred from homology"/>
<dbReference type="GO" id="GO:0000049">
    <property type="term" value="F:tRNA binding"/>
    <property type="evidence" value="ECO:0007669"/>
    <property type="project" value="UniProtKB-UniRule"/>
</dbReference>
<dbReference type="GO" id="GO:0002940">
    <property type="term" value="P:tRNA N2-guanine methylation"/>
    <property type="evidence" value="ECO:0007669"/>
    <property type="project" value="TreeGrafter"/>
</dbReference>
<dbReference type="GO" id="GO:0160104">
    <property type="term" value="F:tRNA (guanine(26)-N2)-dimethyltransferase activity"/>
    <property type="evidence" value="ECO:0007669"/>
    <property type="project" value="UniProtKB-UniRule"/>
</dbReference>
<keyword evidence="1 9" id="KW-0820">tRNA-binding</keyword>
<evidence type="ECO:0000256" key="1">
    <source>
        <dbReference type="ARBA" id="ARBA00022555"/>
    </source>
</evidence>
<evidence type="ECO:0000256" key="9">
    <source>
        <dbReference type="PROSITE-ProRule" id="PRU00958"/>
    </source>
</evidence>
<dbReference type="InterPro" id="IPR042296">
    <property type="entry name" value="tRNA_met_Trm1_C"/>
</dbReference>
<feature type="compositionally biased region" description="Polar residues" evidence="10">
    <location>
        <begin position="1"/>
        <end position="17"/>
    </location>
</feature>
<reference evidence="11" key="1">
    <citation type="journal article" date="2020" name="Stud. Mycol.">
        <title>101 Dothideomycetes genomes: a test case for predicting lifestyles and emergence of pathogens.</title>
        <authorList>
            <person name="Haridas S."/>
            <person name="Albert R."/>
            <person name="Binder M."/>
            <person name="Bloem J."/>
            <person name="Labutti K."/>
            <person name="Salamov A."/>
            <person name="Andreopoulos B."/>
            <person name="Baker S."/>
            <person name="Barry K."/>
            <person name="Bills G."/>
            <person name="Bluhm B."/>
            <person name="Cannon C."/>
            <person name="Castanera R."/>
            <person name="Culley D."/>
            <person name="Daum C."/>
            <person name="Ezra D."/>
            <person name="Gonzalez J."/>
            <person name="Henrissat B."/>
            <person name="Kuo A."/>
            <person name="Liang C."/>
            <person name="Lipzen A."/>
            <person name="Lutzoni F."/>
            <person name="Magnuson J."/>
            <person name="Mondo S."/>
            <person name="Nolan M."/>
            <person name="Ohm R."/>
            <person name="Pangilinan J."/>
            <person name="Park H.-J."/>
            <person name="Ramirez L."/>
            <person name="Alfaro M."/>
            <person name="Sun H."/>
            <person name="Tritt A."/>
            <person name="Yoshinaga Y."/>
            <person name="Zwiers L.-H."/>
            <person name="Turgeon B."/>
            <person name="Goodwin S."/>
            <person name="Spatafora J."/>
            <person name="Crous P."/>
            <person name="Grigoriev I."/>
        </authorList>
    </citation>
    <scope>NUCLEOTIDE SEQUENCE</scope>
    <source>
        <strain evidence="11">CBS 480.64</strain>
    </source>
</reference>
<dbReference type="EMBL" id="MU005983">
    <property type="protein sequence ID" value="KAF2860328.1"/>
    <property type="molecule type" value="Genomic_DNA"/>
</dbReference>
<dbReference type="Gene3D" id="3.40.50.150">
    <property type="entry name" value="Vaccinia Virus protein VP39"/>
    <property type="match status" value="1"/>
</dbReference>
<evidence type="ECO:0000256" key="3">
    <source>
        <dbReference type="ARBA" id="ARBA00022679"/>
    </source>
</evidence>
<keyword evidence="12" id="KW-1185">Reference proteome</keyword>
<evidence type="ECO:0000256" key="4">
    <source>
        <dbReference type="ARBA" id="ARBA00022691"/>
    </source>
</evidence>
<sequence length="553" mass="60825">MMTSNSREVSHDGSTYSAIKEGSGTILTPPTEKSQSVFYNPIQRFNRDLSVLAIKVFGQDTLKRRPNKASTGQKRKRDDVAPLRILDALSASGLRALRYAHEIPQATSIVANDMDPGATKSIKRNIEFNAVDDKVTVQTGNAIGLMYRTAHPIEGHGPRYDVIDLDPYGTAAPFIDAAVQALRNGGMLCVTCTDSGVFASCGYSEKTFSQYGGLPVRGLHSHEAGLRLILQCIATSAARYGLAIEPLLSLSIDFYARVFVRIKKSPAEVKFLSSKTMLVYSCDSGCGAWQIQYLGRTQQSGQGHKHSMAQAPSADRNCDYCKSKTHISGPMWGGSLHNAAFVERVLAEATSADEAIYGTKARLRGVLDTALNELAVIPSRESLWPQAETISSTPVSTLDPHPFFFIPSTLSKVIKCVSPPEAMIRGALRHAGYRVTKSHCRPGSLKTDAPWDTIWEIMREWTRQHKPIKEGALAEGSPGWVIMNRPEVDGETKLKVVFDEQLGKQEKKFAIWQDRKDWGPMKRAKAVWEKDASVNGKADVEVHDNDAVMQSEI</sequence>
<evidence type="ECO:0000256" key="2">
    <source>
        <dbReference type="ARBA" id="ARBA00022603"/>
    </source>
</evidence>
<gene>
    <name evidence="11" type="ORF">K470DRAFT_74051</name>
</gene>
<dbReference type="FunFam" id="3.40.50.150:FF:000051">
    <property type="entry name" value="tRNA (guanine(26)-N(2))-dimethyltransferase"/>
    <property type="match status" value="1"/>
</dbReference>
<evidence type="ECO:0000256" key="6">
    <source>
        <dbReference type="ARBA" id="ARBA00022884"/>
    </source>
</evidence>
<keyword evidence="3 9" id="KW-0808">Transferase</keyword>
<evidence type="ECO:0000313" key="11">
    <source>
        <dbReference type="EMBL" id="KAF2860328.1"/>
    </source>
</evidence>
<dbReference type="OrthoDB" id="6349953at2759"/>
<organism evidence="11 12">
    <name type="scientific">Piedraia hortae CBS 480.64</name>
    <dbReference type="NCBI Taxonomy" id="1314780"/>
    <lineage>
        <taxon>Eukaryota</taxon>
        <taxon>Fungi</taxon>
        <taxon>Dikarya</taxon>
        <taxon>Ascomycota</taxon>
        <taxon>Pezizomycotina</taxon>
        <taxon>Dothideomycetes</taxon>
        <taxon>Dothideomycetidae</taxon>
        <taxon>Capnodiales</taxon>
        <taxon>Piedraiaceae</taxon>
        <taxon>Piedraia</taxon>
    </lineage>
</organism>
<keyword evidence="5 9" id="KW-0819">tRNA processing</keyword>
<dbReference type="Proteomes" id="UP000799421">
    <property type="component" value="Unassembled WGS sequence"/>
</dbReference>
<dbReference type="PANTHER" id="PTHR10631:SF3">
    <property type="entry name" value="TRNA (GUANINE(26)-N(2))-DIMETHYLTRANSFERASE"/>
    <property type="match status" value="1"/>
</dbReference>
<evidence type="ECO:0000313" key="12">
    <source>
        <dbReference type="Proteomes" id="UP000799421"/>
    </source>
</evidence>
<dbReference type="EC" id="2.1.1.216" evidence="7 9"/>
<name>A0A6A7C0S8_9PEZI</name>
<comment type="catalytic activity">
    <reaction evidence="8 9">
        <text>guanosine(26) in tRNA + 2 S-adenosyl-L-methionine = N(2)-dimethylguanosine(26) in tRNA + 2 S-adenosyl-L-homocysteine + 2 H(+)</text>
        <dbReference type="Rhea" id="RHEA:43140"/>
        <dbReference type="Rhea" id="RHEA-COMP:10359"/>
        <dbReference type="Rhea" id="RHEA-COMP:10360"/>
        <dbReference type="ChEBI" id="CHEBI:15378"/>
        <dbReference type="ChEBI" id="CHEBI:57856"/>
        <dbReference type="ChEBI" id="CHEBI:59789"/>
        <dbReference type="ChEBI" id="CHEBI:74269"/>
        <dbReference type="ChEBI" id="CHEBI:74513"/>
        <dbReference type="EC" id="2.1.1.216"/>
    </reaction>
</comment>
<dbReference type="PROSITE" id="PS51626">
    <property type="entry name" value="SAM_MT_TRM1"/>
    <property type="match status" value="1"/>
</dbReference>
<dbReference type="Pfam" id="PF02005">
    <property type="entry name" value="TRM"/>
    <property type="match status" value="2"/>
</dbReference>
<dbReference type="Gene3D" id="3.30.56.70">
    <property type="entry name" value="N2,N2-dimethylguanosine tRNA methyltransferase, C-terminal domain"/>
    <property type="match status" value="1"/>
</dbReference>
<protein>
    <recommendedName>
        <fullName evidence="7 9">tRNA (guanine(26)-N(2))-dimethyltransferase</fullName>
        <ecNumber evidence="7 9">2.1.1.216</ecNumber>
    </recommendedName>
</protein>
<dbReference type="InterPro" id="IPR029063">
    <property type="entry name" value="SAM-dependent_MTases_sf"/>
</dbReference>
<evidence type="ECO:0000256" key="8">
    <source>
        <dbReference type="ARBA" id="ARBA00051897"/>
    </source>
</evidence>
<dbReference type="FunFam" id="3.30.56.70:FF:000001">
    <property type="entry name" value="tRNA (guanine(26)-N(2))-dimethyltransferase"/>
    <property type="match status" value="1"/>
</dbReference>
<comment type="similarity">
    <text evidence="9">Belongs to the class I-like SAM-binding methyltransferase superfamily. Trm1 family.</text>
</comment>
<feature type="region of interest" description="Disordered" evidence="10">
    <location>
        <begin position="1"/>
        <end position="32"/>
    </location>
</feature>
<evidence type="ECO:0000256" key="7">
    <source>
        <dbReference type="ARBA" id="ARBA00039099"/>
    </source>
</evidence>
<evidence type="ECO:0000256" key="5">
    <source>
        <dbReference type="ARBA" id="ARBA00022694"/>
    </source>
</evidence>